<reference evidence="2 3" key="1">
    <citation type="submission" date="2023-02" db="EMBL/GenBank/DDBJ databases">
        <title>Genome sequence of Sphingobacterium sp. KACC 22765.</title>
        <authorList>
            <person name="Kim S."/>
            <person name="Heo J."/>
            <person name="Kwon S.-W."/>
        </authorList>
    </citation>
    <scope>NUCLEOTIDE SEQUENCE [LARGE SCALE GENOMIC DNA]</scope>
    <source>
        <strain evidence="2 3">KACC 22765</strain>
    </source>
</reference>
<dbReference type="PROSITE" id="PS51257">
    <property type="entry name" value="PROKAR_LIPOPROTEIN"/>
    <property type="match status" value="1"/>
</dbReference>
<proteinExistence type="predicted"/>
<evidence type="ECO:0000313" key="3">
    <source>
        <dbReference type="Proteomes" id="UP001221558"/>
    </source>
</evidence>
<gene>
    <name evidence="2" type="ORF">PQ465_00715</name>
</gene>
<keyword evidence="3" id="KW-1185">Reference proteome</keyword>
<feature type="chain" id="PRO_5047077005" evidence="1">
    <location>
        <begin position="25"/>
        <end position="142"/>
    </location>
</feature>
<accession>A0ABY7WHE1</accession>
<protein>
    <submittedName>
        <fullName evidence="2">Uncharacterized protein</fullName>
    </submittedName>
</protein>
<sequence length="142" mass="16263">MILLKSIYLPLACFILLCAGLSSCDKTEQQNRYAHLPEPELERLANEKYQVIIQRAQAQACTNADQWALMDMQTVCGLSHLAYHKSTDVHALRALVRDYEAVIAVYRPMILPVINCRRYEKPSGIFCQEGKPVVAYPYMERK</sequence>
<feature type="signal peptide" evidence="1">
    <location>
        <begin position="1"/>
        <end position="24"/>
    </location>
</feature>
<name>A0ABY7WHE1_9SPHI</name>
<organism evidence="2 3">
    <name type="scientific">Sphingobacterium oryzagri</name>
    <dbReference type="NCBI Taxonomy" id="3025669"/>
    <lineage>
        <taxon>Bacteria</taxon>
        <taxon>Pseudomonadati</taxon>
        <taxon>Bacteroidota</taxon>
        <taxon>Sphingobacteriia</taxon>
        <taxon>Sphingobacteriales</taxon>
        <taxon>Sphingobacteriaceae</taxon>
        <taxon>Sphingobacterium</taxon>
    </lineage>
</organism>
<evidence type="ECO:0000313" key="2">
    <source>
        <dbReference type="EMBL" id="WDF68915.1"/>
    </source>
</evidence>
<dbReference type="Proteomes" id="UP001221558">
    <property type="component" value="Chromosome"/>
</dbReference>
<evidence type="ECO:0000256" key="1">
    <source>
        <dbReference type="SAM" id="SignalP"/>
    </source>
</evidence>
<keyword evidence="1" id="KW-0732">Signal</keyword>
<dbReference type="RefSeq" id="WP_274267643.1">
    <property type="nucleotide sequence ID" value="NZ_CP117880.1"/>
</dbReference>
<dbReference type="EMBL" id="CP117880">
    <property type="protein sequence ID" value="WDF68915.1"/>
    <property type="molecule type" value="Genomic_DNA"/>
</dbReference>